<proteinExistence type="predicted"/>
<reference evidence="3" key="1">
    <citation type="journal article" date="2011" name="Genome Res.">
        <title>Phylogeny-wide analysis of social amoeba genomes highlights ancient origins for complex intercellular communication.</title>
        <authorList>
            <person name="Heidel A.J."/>
            <person name="Lawal H.M."/>
            <person name="Felder M."/>
            <person name="Schilde C."/>
            <person name="Helps N.R."/>
            <person name="Tunggal B."/>
            <person name="Rivero F."/>
            <person name="John U."/>
            <person name="Schleicher M."/>
            <person name="Eichinger L."/>
            <person name="Platzer M."/>
            <person name="Noegel A.A."/>
            <person name="Schaap P."/>
            <person name="Gloeckner G."/>
        </authorList>
    </citation>
    <scope>NUCLEOTIDE SEQUENCE [LARGE SCALE GENOMIC DNA]</scope>
    <source>
        <strain evidence="3">SH3</strain>
    </source>
</reference>
<dbReference type="PANTHER" id="PTHR31398:SF1">
    <property type="match status" value="1"/>
</dbReference>
<dbReference type="KEGG" id="dfa:DFA_02041"/>
<dbReference type="PANTHER" id="PTHR31398">
    <property type="entry name" value="MEIOTIC NUCLEAR DIVISION PROTEIN 1 HOMOLOG"/>
    <property type="match status" value="1"/>
</dbReference>
<evidence type="ECO:0000256" key="1">
    <source>
        <dbReference type="SAM" id="Phobius"/>
    </source>
</evidence>
<evidence type="ECO:0000313" key="3">
    <source>
        <dbReference type="Proteomes" id="UP000007797"/>
    </source>
</evidence>
<dbReference type="AlphaFoldDB" id="F4PYI9"/>
<dbReference type="EMBL" id="GL883015">
    <property type="protein sequence ID" value="EGG19255.1"/>
    <property type="molecule type" value="Genomic_DNA"/>
</dbReference>
<dbReference type="Proteomes" id="UP000007797">
    <property type="component" value="Unassembled WGS sequence"/>
</dbReference>
<dbReference type="OrthoDB" id="19469at2759"/>
<dbReference type="GO" id="GO:0007131">
    <property type="term" value="P:reciprocal meiotic recombination"/>
    <property type="evidence" value="ECO:0007669"/>
    <property type="project" value="TreeGrafter"/>
</dbReference>
<evidence type="ECO:0000313" key="2">
    <source>
        <dbReference type="EMBL" id="EGG19255.1"/>
    </source>
</evidence>
<accession>F4PYI9</accession>
<keyword evidence="1" id="KW-0812">Transmembrane</keyword>
<sequence>MTFKIKAKKMGIETLGKVNRFTKVARKHGQKLYYIDLGGAPILEEPPTHRSKVGILWSLVVLFIMAFFIILTISQFSKGKSQPNILSSVPSIIYTSEVPSSYLPFSSPPVGILFKDASGKDILNSSLLEVHYKYITIFNQDALPRIRRSIASVECSFDGINTVSGGSSNNISKLTTKAICPNESVELVGTFELPVYSYLEVEVNRCECPTNTSIPCTCATDQEFNDIFWTGSLNLIIMETIPSYSVIARKVDIFPKDPDLSKPPSQVNNTRSLYWKNVLAFMNRVDVYIRRKTIFNGPRYIFDYHFSEFFAVGTIMARPEDFTPGDPLLFKGYIRMDITDSQEMRQSPQLLQLIGSWGALWSFLLAHCRLLDPTLQQKGVLSKRPY</sequence>
<keyword evidence="1" id="KW-0472">Membrane</keyword>
<dbReference type="RefSeq" id="XP_004357526.1">
    <property type="nucleotide sequence ID" value="XM_004357469.1"/>
</dbReference>
<gene>
    <name evidence="2" type="ORF">DFA_02041</name>
</gene>
<name>F4PYI9_CACFS</name>
<keyword evidence="3" id="KW-1185">Reference proteome</keyword>
<organism evidence="2 3">
    <name type="scientific">Cavenderia fasciculata</name>
    <name type="common">Slime mold</name>
    <name type="synonym">Dictyostelium fasciculatum</name>
    <dbReference type="NCBI Taxonomy" id="261658"/>
    <lineage>
        <taxon>Eukaryota</taxon>
        <taxon>Amoebozoa</taxon>
        <taxon>Evosea</taxon>
        <taxon>Eumycetozoa</taxon>
        <taxon>Dictyostelia</taxon>
        <taxon>Acytosteliales</taxon>
        <taxon>Cavenderiaceae</taxon>
        <taxon>Cavenderia</taxon>
    </lineage>
</organism>
<dbReference type="GeneID" id="14871443"/>
<dbReference type="GO" id="GO:0005634">
    <property type="term" value="C:nucleus"/>
    <property type="evidence" value="ECO:0007669"/>
    <property type="project" value="TreeGrafter"/>
</dbReference>
<protein>
    <submittedName>
        <fullName evidence="2">Uncharacterized protein</fullName>
    </submittedName>
</protein>
<feature type="transmembrane region" description="Helical" evidence="1">
    <location>
        <begin position="55"/>
        <end position="76"/>
    </location>
</feature>
<keyword evidence="1" id="KW-1133">Transmembrane helix</keyword>